<dbReference type="Pfam" id="PF00126">
    <property type="entry name" value="HTH_1"/>
    <property type="match status" value="1"/>
</dbReference>
<evidence type="ECO:0000313" key="6">
    <source>
        <dbReference type="EMBL" id="MTW12161.1"/>
    </source>
</evidence>
<dbReference type="InterPro" id="IPR050950">
    <property type="entry name" value="HTH-type_LysR_regulators"/>
</dbReference>
<accession>A0A6L6QJ00</accession>
<dbReference type="Pfam" id="PF03466">
    <property type="entry name" value="LysR_substrate"/>
    <property type="match status" value="1"/>
</dbReference>
<dbReference type="InterPro" id="IPR005119">
    <property type="entry name" value="LysR_subst-bd"/>
</dbReference>
<keyword evidence="4" id="KW-0804">Transcription</keyword>
<dbReference type="AlphaFoldDB" id="A0A6L6QJ00"/>
<keyword evidence="3" id="KW-0238">DNA-binding</keyword>
<dbReference type="SUPFAM" id="SSF46785">
    <property type="entry name" value="Winged helix' DNA-binding domain"/>
    <property type="match status" value="1"/>
</dbReference>
<dbReference type="InterPro" id="IPR036390">
    <property type="entry name" value="WH_DNA-bd_sf"/>
</dbReference>
<evidence type="ECO:0000256" key="2">
    <source>
        <dbReference type="ARBA" id="ARBA00023015"/>
    </source>
</evidence>
<comment type="caution">
    <text evidence="6">The sequence shown here is derived from an EMBL/GenBank/DDBJ whole genome shotgun (WGS) entry which is preliminary data.</text>
</comment>
<dbReference type="GO" id="GO:0003677">
    <property type="term" value="F:DNA binding"/>
    <property type="evidence" value="ECO:0007669"/>
    <property type="project" value="UniProtKB-KW"/>
</dbReference>
<feature type="domain" description="HTH lysR-type" evidence="5">
    <location>
        <begin position="18"/>
        <end position="75"/>
    </location>
</feature>
<dbReference type="PANTHER" id="PTHR30419">
    <property type="entry name" value="HTH-TYPE TRANSCRIPTIONAL REGULATOR YBHD"/>
    <property type="match status" value="1"/>
</dbReference>
<dbReference type="InterPro" id="IPR000847">
    <property type="entry name" value="LysR_HTH_N"/>
</dbReference>
<dbReference type="PANTHER" id="PTHR30419:SF8">
    <property type="entry name" value="NITROGEN ASSIMILATION TRANSCRIPTIONAL ACTIVATOR-RELATED"/>
    <property type="match status" value="1"/>
</dbReference>
<dbReference type="GO" id="GO:0003700">
    <property type="term" value="F:DNA-binding transcription factor activity"/>
    <property type="evidence" value="ECO:0007669"/>
    <property type="project" value="InterPro"/>
</dbReference>
<dbReference type="InterPro" id="IPR036388">
    <property type="entry name" value="WH-like_DNA-bd_sf"/>
</dbReference>
<evidence type="ECO:0000256" key="4">
    <source>
        <dbReference type="ARBA" id="ARBA00023163"/>
    </source>
</evidence>
<dbReference type="PRINTS" id="PR00039">
    <property type="entry name" value="HTHLYSR"/>
</dbReference>
<dbReference type="Proteomes" id="UP000472320">
    <property type="component" value="Unassembled WGS sequence"/>
</dbReference>
<name>A0A6L6QJ00_9BURK</name>
<organism evidence="6 7">
    <name type="scientific">Massilia eburnea</name>
    <dbReference type="NCBI Taxonomy" id="1776165"/>
    <lineage>
        <taxon>Bacteria</taxon>
        <taxon>Pseudomonadati</taxon>
        <taxon>Pseudomonadota</taxon>
        <taxon>Betaproteobacteria</taxon>
        <taxon>Burkholderiales</taxon>
        <taxon>Oxalobacteraceae</taxon>
        <taxon>Telluria group</taxon>
        <taxon>Massilia</taxon>
    </lineage>
</organism>
<dbReference type="OrthoDB" id="8981337at2"/>
<dbReference type="Gene3D" id="1.10.10.10">
    <property type="entry name" value="Winged helix-like DNA-binding domain superfamily/Winged helix DNA-binding domain"/>
    <property type="match status" value="1"/>
</dbReference>
<protein>
    <submittedName>
        <fullName evidence="6">LysR family transcriptional regulator</fullName>
    </submittedName>
</protein>
<gene>
    <name evidence="6" type="ORF">GM658_16270</name>
</gene>
<keyword evidence="2" id="KW-0805">Transcription regulation</keyword>
<dbReference type="SUPFAM" id="SSF53850">
    <property type="entry name" value="Periplasmic binding protein-like II"/>
    <property type="match status" value="1"/>
</dbReference>
<dbReference type="Gene3D" id="3.40.190.290">
    <property type="match status" value="1"/>
</dbReference>
<sequence>MHCFYPPNAYSAYKGISMDFKRLRYALAVADEGNFVRAAERVSISQPALSRAVQTLEEELGFLLFDRGNRNVAVTVAGAAFFNHARRLLFDVRNMEHDLTLLRDGDSGHVTFGIGPLHSGALLPRVLRQVRADQPGISLSVTINTSTYLLDHLRAEEMEFFMSDVRLIAPAEDLIITHECRQYGGIYCRPGHPLLGRSDVTPADLLPFGMAAPTMPEVLMQQLNKLFRLPPGRDLPVMLSCDSVHTLIDVVAESDLLLISSHAALAEAAQAGRLEQVAVPLPPLWADIATIRLRGRTLSPGAQRVLQAARSILAQLAGTEMPRQQA</sequence>
<dbReference type="PROSITE" id="PS50931">
    <property type="entry name" value="HTH_LYSR"/>
    <property type="match status" value="1"/>
</dbReference>
<dbReference type="GO" id="GO:0005829">
    <property type="term" value="C:cytosol"/>
    <property type="evidence" value="ECO:0007669"/>
    <property type="project" value="TreeGrafter"/>
</dbReference>
<dbReference type="FunFam" id="1.10.10.10:FF:000001">
    <property type="entry name" value="LysR family transcriptional regulator"/>
    <property type="match status" value="1"/>
</dbReference>
<evidence type="ECO:0000256" key="3">
    <source>
        <dbReference type="ARBA" id="ARBA00023125"/>
    </source>
</evidence>
<proteinExistence type="inferred from homology"/>
<comment type="similarity">
    <text evidence="1">Belongs to the LysR transcriptional regulatory family.</text>
</comment>
<evidence type="ECO:0000259" key="5">
    <source>
        <dbReference type="PROSITE" id="PS50931"/>
    </source>
</evidence>
<evidence type="ECO:0000313" key="7">
    <source>
        <dbReference type="Proteomes" id="UP000472320"/>
    </source>
</evidence>
<evidence type="ECO:0000256" key="1">
    <source>
        <dbReference type="ARBA" id="ARBA00009437"/>
    </source>
</evidence>
<dbReference type="EMBL" id="WNKX01000012">
    <property type="protein sequence ID" value="MTW12161.1"/>
    <property type="molecule type" value="Genomic_DNA"/>
</dbReference>
<keyword evidence="7" id="KW-1185">Reference proteome</keyword>
<reference evidence="6 7" key="1">
    <citation type="submission" date="2019-11" db="EMBL/GenBank/DDBJ databases">
        <title>Type strains purchased from KCTC, JCM and DSMZ.</title>
        <authorList>
            <person name="Lu H."/>
        </authorList>
    </citation>
    <scope>NUCLEOTIDE SEQUENCE [LARGE SCALE GENOMIC DNA]</scope>
    <source>
        <strain evidence="6 7">JCM 31587</strain>
    </source>
</reference>